<dbReference type="RefSeq" id="WP_087110295.1">
    <property type="nucleotide sequence ID" value="NZ_FUKM01000057.1"/>
</dbReference>
<keyword evidence="4" id="KW-0670">Pyruvate</keyword>
<proteinExistence type="inferred from homology"/>
<comment type="function">
    <text evidence="4">Removes the pyruvyl group from chorismate, with concomitant aromatization of the ring, to provide 4-hydroxybenzoate (4HB) for the ubiquinone pathway.</text>
</comment>
<dbReference type="OrthoDB" id="9789493at2"/>
<sequence length="187" mass="20882">MVTSSFRQTHAFPVWQPVAALRPAMSAAWWEWIASTDSLTVRLKAAGAGQLFRVRLLRQGAGVPLRDEAQALGIELRRYAWLREVALCVGDNPWVVARSVAPLTQLKGQRLEQLGERSLGSWLFRQPDLVRGPLEATSGAPRFDFPEGAGVESRWGRRSVFQHGGLSLLVQEYFLSTMADDLRLPSR</sequence>
<accession>A0A1R4I3K6</accession>
<evidence type="ECO:0000313" key="6">
    <source>
        <dbReference type="Proteomes" id="UP000196331"/>
    </source>
</evidence>
<dbReference type="Pfam" id="PF04345">
    <property type="entry name" value="Chor_lyase"/>
    <property type="match status" value="1"/>
</dbReference>
<dbReference type="SUPFAM" id="SSF64288">
    <property type="entry name" value="Chorismate lyase-like"/>
    <property type="match status" value="1"/>
</dbReference>
<evidence type="ECO:0000313" key="5">
    <source>
        <dbReference type="EMBL" id="SJN14306.1"/>
    </source>
</evidence>
<comment type="caution">
    <text evidence="5">The sequence shown here is derived from an EMBL/GenBank/DDBJ whole genome shotgun (WGS) entry which is preliminary data.</text>
</comment>
<protein>
    <recommendedName>
        <fullName evidence="4">Probable chorismate pyruvate-lyase</fullName>
        <shortName evidence="4">CL</shortName>
        <shortName evidence="4">CPL</shortName>
        <ecNumber evidence="4">4.1.3.40</ecNumber>
    </recommendedName>
</protein>
<evidence type="ECO:0000256" key="4">
    <source>
        <dbReference type="HAMAP-Rule" id="MF_01632"/>
    </source>
</evidence>
<dbReference type="UniPathway" id="UPA00232"/>
<organism evidence="5 6">
    <name type="scientific">Halomonas citrativorans</name>
    <dbReference type="NCBI Taxonomy" id="2742612"/>
    <lineage>
        <taxon>Bacteria</taxon>
        <taxon>Pseudomonadati</taxon>
        <taxon>Pseudomonadota</taxon>
        <taxon>Gammaproteobacteria</taxon>
        <taxon>Oceanospirillales</taxon>
        <taxon>Halomonadaceae</taxon>
        <taxon>Halomonas</taxon>
    </lineage>
</organism>
<keyword evidence="3 4" id="KW-0456">Lyase</keyword>
<name>A0A1R4I3K6_9GAMM</name>
<dbReference type="Proteomes" id="UP000196331">
    <property type="component" value="Unassembled WGS sequence"/>
</dbReference>
<dbReference type="GO" id="GO:0006744">
    <property type="term" value="P:ubiquinone biosynthetic process"/>
    <property type="evidence" value="ECO:0007669"/>
    <property type="project" value="UniProtKB-UniRule"/>
</dbReference>
<comment type="similarity">
    <text evidence="4">Belongs to the UbiC family.</text>
</comment>
<feature type="binding site" evidence="4">
    <location>
        <position position="119"/>
    </location>
    <ligand>
        <name>substrate</name>
    </ligand>
</feature>
<feature type="binding site" evidence="4">
    <location>
        <position position="83"/>
    </location>
    <ligand>
        <name>substrate</name>
    </ligand>
</feature>
<dbReference type="GO" id="GO:0042866">
    <property type="term" value="P:pyruvate biosynthetic process"/>
    <property type="evidence" value="ECO:0007669"/>
    <property type="project" value="UniProtKB-UniRule"/>
</dbReference>
<dbReference type="EMBL" id="FUKM01000057">
    <property type="protein sequence ID" value="SJN14306.1"/>
    <property type="molecule type" value="Genomic_DNA"/>
</dbReference>
<evidence type="ECO:0000256" key="1">
    <source>
        <dbReference type="ARBA" id="ARBA00022490"/>
    </source>
</evidence>
<evidence type="ECO:0000256" key="2">
    <source>
        <dbReference type="ARBA" id="ARBA00022688"/>
    </source>
</evidence>
<dbReference type="InterPro" id="IPR028978">
    <property type="entry name" value="Chorismate_lyase_/UTRA_dom_sf"/>
</dbReference>
<dbReference type="AlphaFoldDB" id="A0A1R4I3K6"/>
<dbReference type="Gene3D" id="3.40.1410.10">
    <property type="entry name" value="Chorismate lyase-like"/>
    <property type="match status" value="1"/>
</dbReference>
<comment type="subcellular location">
    <subcellularLocation>
        <location evidence="4">Cytoplasm</location>
    </subcellularLocation>
</comment>
<keyword evidence="1 4" id="KW-0963">Cytoplasm</keyword>
<gene>
    <name evidence="4" type="primary">ubiC</name>
    <name evidence="5" type="ORF">CZ787_14485</name>
</gene>
<reference evidence="5 6" key="1">
    <citation type="submission" date="2017-02" db="EMBL/GenBank/DDBJ databases">
        <authorList>
            <person name="Dridi B."/>
        </authorList>
    </citation>
    <scope>NUCLEOTIDE SEQUENCE [LARGE SCALE GENOMIC DNA]</scope>
    <source>
        <strain evidence="5 6">JB380</strain>
    </source>
</reference>
<comment type="pathway">
    <text evidence="4">Cofactor biosynthesis; ubiquinone biosynthesis.</text>
</comment>
<dbReference type="GO" id="GO:0008813">
    <property type="term" value="F:chorismate lyase activity"/>
    <property type="evidence" value="ECO:0007669"/>
    <property type="project" value="UniProtKB-UniRule"/>
</dbReference>
<dbReference type="PANTHER" id="PTHR38683:SF1">
    <property type="entry name" value="CHORISMATE PYRUVATE-LYASE"/>
    <property type="match status" value="1"/>
</dbReference>
<dbReference type="GO" id="GO:0005829">
    <property type="term" value="C:cytosol"/>
    <property type="evidence" value="ECO:0007669"/>
    <property type="project" value="TreeGrafter"/>
</dbReference>
<dbReference type="EC" id="4.1.3.40" evidence="4"/>
<dbReference type="HAMAP" id="MF_01632">
    <property type="entry name" value="UbiC"/>
    <property type="match status" value="1"/>
</dbReference>
<comment type="catalytic activity">
    <reaction evidence="4">
        <text>chorismate = 4-hydroxybenzoate + pyruvate</text>
        <dbReference type="Rhea" id="RHEA:16505"/>
        <dbReference type="ChEBI" id="CHEBI:15361"/>
        <dbReference type="ChEBI" id="CHEBI:17879"/>
        <dbReference type="ChEBI" id="CHEBI:29748"/>
        <dbReference type="EC" id="4.1.3.40"/>
    </reaction>
</comment>
<comment type="caution">
    <text evidence="4">Lacks conserved residue(s) required for the propagation of feature annotation.</text>
</comment>
<feature type="binding site" evidence="4">
    <location>
        <position position="172"/>
    </location>
    <ligand>
        <name>substrate</name>
    </ligand>
</feature>
<keyword evidence="2 4" id="KW-0831">Ubiquinone biosynthesis</keyword>
<dbReference type="InterPro" id="IPR007440">
    <property type="entry name" value="Chorismate--pyruvate_lyase"/>
</dbReference>
<evidence type="ECO:0000256" key="3">
    <source>
        <dbReference type="ARBA" id="ARBA00023239"/>
    </source>
</evidence>
<dbReference type="PANTHER" id="PTHR38683">
    <property type="entry name" value="CHORISMATE PYRUVATE-LYASE"/>
    <property type="match status" value="1"/>
</dbReference>